<dbReference type="CDD" id="cd05233">
    <property type="entry name" value="SDR_c"/>
    <property type="match status" value="1"/>
</dbReference>
<evidence type="ECO:0000313" key="5">
    <source>
        <dbReference type="Proteomes" id="UP000032027"/>
    </source>
</evidence>
<evidence type="ECO:0000256" key="3">
    <source>
        <dbReference type="RuleBase" id="RU000363"/>
    </source>
</evidence>
<dbReference type="EMBL" id="CP010868">
    <property type="protein sequence ID" value="AJM91276.1"/>
    <property type="molecule type" value="Genomic_DNA"/>
</dbReference>
<comment type="similarity">
    <text evidence="1 3">Belongs to the short-chain dehydrogenases/reductases (SDR) family.</text>
</comment>
<dbReference type="PANTHER" id="PTHR42901">
    <property type="entry name" value="ALCOHOL DEHYDROGENASE"/>
    <property type="match status" value="1"/>
</dbReference>
<dbReference type="STRING" id="1582439.NPIRD3C_0052"/>
<dbReference type="GO" id="GO:0005829">
    <property type="term" value="C:cytosol"/>
    <property type="evidence" value="ECO:0007669"/>
    <property type="project" value="TreeGrafter"/>
</dbReference>
<dbReference type="HOGENOM" id="CLU_010194_2_10_2"/>
<reference evidence="5" key="1">
    <citation type="submission" date="2015-02" db="EMBL/GenBank/DDBJ databases">
        <title>Characterization of two novel Thaumarchaeota isolated from the Northern Adriatic Sea.</title>
        <authorList>
            <person name="Bayer B."/>
            <person name="Vojvoda J."/>
            <person name="Offre P."/>
            <person name="Srivastava A."/>
            <person name="Elisabeth N."/>
            <person name="Garcia J.A.L."/>
            <person name="Schleper C."/>
            <person name="Herndl G.J."/>
        </authorList>
    </citation>
    <scope>NUCLEOTIDE SEQUENCE [LARGE SCALE GENOMIC DNA]</scope>
    <source>
        <strain evidence="5">D3C</strain>
    </source>
</reference>
<dbReference type="Gene3D" id="3.40.50.720">
    <property type="entry name" value="NAD(P)-binding Rossmann-like Domain"/>
    <property type="match status" value="1"/>
</dbReference>
<protein>
    <submittedName>
        <fullName evidence="4">Dehydrogenase</fullName>
    </submittedName>
</protein>
<dbReference type="SUPFAM" id="SSF51735">
    <property type="entry name" value="NAD(P)-binding Rossmann-fold domains"/>
    <property type="match status" value="1"/>
</dbReference>
<dbReference type="Proteomes" id="UP000032027">
    <property type="component" value="Chromosome"/>
</dbReference>
<keyword evidence="2" id="KW-0560">Oxidoreductase</keyword>
<gene>
    <name evidence="4" type="ORF">NPIRD3C_0052</name>
</gene>
<evidence type="ECO:0000313" key="4">
    <source>
        <dbReference type="EMBL" id="AJM91276.1"/>
    </source>
</evidence>
<sequence>MLEFYIINSFFYIVTQKKNMNFKGKNCLITGATGGLGTELSLLLAKMGFNLFLTSTRKSSLIKLEKKIQNFSNVRTSSFVADFTKNSDIQKLIKKIRHDFGTVDIIINNAAIFYPKSMLSSSLDDFEKSFSVNVKAPYVLCNKFGHDMKKNRWGRIVNIGSAAAYRGIENQSIYCSTKFALLGFSKSLVQEFSKYNVRVFFVAPGPLQTDMGKIVIKNNKQLNYDSFVTPTELSKFILDLIVYEKQLFVEEVRVGRIDF</sequence>
<proteinExistence type="inferred from homology"/>
<dbReference type="PANTHER" id="PTHR42901:SF1">
    <property type="entry name" value="ALCOHOL DEHYDROGENASE"/>
    <property type="match status" value="1"/>
</dbReference>
<name>A0A0C5BSI8_9ARCH</name>
<evidence type="ECO:0000256" key="2">
    <source>
        <dbReference type="ARBA" id="ARBA00023002"/>
    </source>
</evidence>
<reference evidence="4 5" key="2">
    <citation type="journal article" date="2016" name="ISME J.">
        <title>Physiological and genomic characterization of two novel marine thaumarchaeal strains indicates niche differentiation.</title>
        <authorList>
            <person name="Bayer B."/>
            <person name="Vojvoda J."/>
            <person name="Offre P."/>
            <person name="Alves R.J."/>
            <person name="Elisabeth N.H."/>
            <person name="Garcia J.A."/>
            <person name="Volland J.M."/>
            <person name="Srivastava A."/>
            <person name="Schleper C."/>
            <person name="Herndl G.J."/>
        </authorList>
    </citation>
    <scope>NUCLEOTIDE SEQUENCE [LARGE SCALE GENOMIC DNA]</scope>
    <source>
        <strain evidence="4 5">D3C</strain>
    </source>
</reference>
<dbReference type="Pfam" id="PF00106">
    <property type="entry name" value="adh_short"/>
    <property type="match status" value="1"/>
</dbReference>
<dbReference type="PATRIC" id="fig|1582439.9.peg.52"/>
<reference evidence="4 5" key="3">
    <citation type="journal article" date="2019" name="Int. J. Syst. Evol. Microbiol.">
        <title>Nitrosopumilus adriaticus sp. nov. and Nitrosopumilus piranensis sp. nov., two ammonia-oxidizing archaea from the Adriatic Sea and members of the class Nitrososphaeria.</title>
        <authorList>
            <person name="Bayer B."/>
            <person name="Vojvoda J."/>
            <person name="Reinthaler T."/>
            <person name="Reyes C."/>
            <person name="Pinto M."/>
            <person name="Herndl G.J."/>
        </authorList>
    </citation>
    <scope>NUCLEOTIDE SEQUENCE [LARGE SCALE GENOMIC DNA]</scope>
    <source>
        <strain evidence="4 5">D3C</strain>
    </source>
</reference>
<evidence type="ECO:0000256" key="1">
    <source>
        <dbReference type="ARBA" id="ARBA00006484"/>
    </source>
</evidence>
<dbReference type="PRINTS" id="PR00081">
    <property type="entry name" value="GDHRDH"/>
</dbReference>
<dbReference type="InterPro" id="IPR002347">
    <property type="entry name" value="SDR_fam"/>
</dbReference>
<dbReference type="KEGG" id="nid:NPIRD3C_0052"/>
<dbReference type="InterPro" id="IPR036291">
    <property type="entry name" value="NAD(P)-bd_dom_sf"/>
</dbReference>
<dbReference type="PRINTS" id="PR00080">
    <property type="entry name" value="SDRFAMILY"/>
</dbReference>
<organism evidence="4 5">
    <name type="scientific">Nitrosopumilus piranensis</name>
    <dbReference type="NCBI Taxonomy" id="1582439"/>
    <lineage>
        <taxon>Archaea</taxon>
        <taxon>Nitrososphaerota</taxon>
        <taxon>Nitrososphaeria</taxon>
        <taxon>Nitrosopumilales</taxon>
        <taxon>Nitrosopumilaceae</taxon>
        <taxon>Nitrosopumilus</taxon>
    </lineage>
</organism>
<keyword evidence="5" id="KW-1185">Reference proteome</keyword>
<accession>A0A0C5BSI8</accession>
<dbReference type="AlphaFoldDB" id="A0A0C5BSI8"/>
<dbReference type="GO" id="GO:0016491">
    <property type="term" value="F:oxidoreductase activity"/>
    <property type="evidence" value="ECO:0007669"/>
    <property type="project" value="UniProtKB-KW"/>
</dbReference>